<gene>
    <name evidence="1" type="ORF">OVN521_LOCUS44140</name>
    <name evidence="2" type="ORF">SMN809_LOCUS85772</name>
</gene>
<proteinExistence type="predicted"/>
<comment type="caution">
    <text evidence="1">The sequence shown here is derived from an EMBL/GenBank/DDBJ whole genome shotgun (WGS) entry which is preliminary data.</text>
</comment>
<dbReference type="AlphaFoldDB" id="A0A821A8D5"/>
<evidence type="ECO:0000313" key="2">
    <source>
        <dbReference type="EMBL" id="CAF5228466.1"/>
    </source>
</evidence>
<feature type="non-terminal residue" evidence="1">
    <location>
        <position position="1"/>
    </location>
</feature>
<organism evidence="1 3">
    <name type="scientific">Rotaria magnacalcarata</name>
    <dbReference type="NCBI Taxonomy" id="392030"/>
    <lineage>
        <taxon>Eukaryota</taxon>
        <taxon>Metazoa</taxon>
        <taxon>Spiralia</taxon>
        <taxon>Gnathifera</taxon>
        <taxon>Rotifera</taxon>
        <taxon>Eurotatoria</taxon>
        <taxon>Bdelloidea</taxon>
        <taxon>Philodinida</taxon>
        <taxon>Philodinidae</taxon>
        <taxon>Rotaria</taxon>
    </lineage>
</organism>
<evidence type="ECO:0000313" key="3">
    <source>
        <dbReference type="Proteomes" id="UP000663866"/>
    </source>
</evidence>
<keyword evidence="3" id="KW-1185">Reference proteome</keyword>
<dbReference type="EMBL" id="CAJOBI010366747">
    <property type="protein sequence ID" value="CAF5228466.1"/>
    <property type="molecule type" value="Genomic_DNA"/>
</dbReference>
<sequence>ICEQYREEIANELWNLCQELLSNT</sequence>
<reference evidence="1" key="1">
    <citation type="submission" date="2021-02" db="EMBL/GenBank/DDBJ databases">
        <authorList>
            <person name="Nowell W R."/>
        </authorList>
    </citation>
    <scope>NUCLEOTIDE SEQUENCE</scope>
</reference>
<evidence type="ECO:0000313" key="1">
    <source>
        <dbReference type="EMBL" id="CAF4573288.1"/>
    </source>
</evidence>
<name>A0A821A8D5_9BILA</name>
<dbReference type="Proteomes" id="UP000663866">
    <property type="component" value="Unassembled WGS sequence"/>
</dbReference>
<accession>A0A821A8D5</accession>
<dbReference type="Proteomes" id="UP000676336">
    <property type="component" value="Unassembled WGS sequence"/>
</dbReference>
<protein>
    <submittedName>
        <fullName evidence="1">Uncharacterized protein</fullName>
    </submittedName>
</protein>
<dbReference type="EMBL" id="CAJOBG010065871">
    <property type="protein sequence ID" value="CAF4573288.1"/>
    <property type="molecule type" value="Genomic_DNA"/>
</dbReference>